<dbReference type="Gene3D" id="2.160.10.10">
    <property type="entry name" value="Hexapeptide repeat proteins"/>
    <property type="match status" value="1"/>
</dbReference>
<reference evidence="1 2" key="1">
    <citation type="submission" date="2016-11" db="EMBL/GenBank/DDBJ databases">
        <title>Comparative genomics of Bartonella apis.</title>
        <authorList>
            <person name="Engel P."/>
        </authorList>
    </citation>
    <scope>NUCLEOTIDE SEQUENCE [LARGE SCALE GENOMIC DNA]</scope>
    <source>
        <strain evidence="1 2">BBC0122</strain>
    </source>
</reference>
<dbReference type="SUPFAM" id="SSF51161">
    <property type="entry name" value="Trimeric LpxA-like enzymes"/>
    <property type="match status" value="1"/>
</dbReference>
<accession>A0A1U9MHK2</accession>
<dbReference type="EMBL" id="CP015625">
    <property type="protein sequence ID" value="AQT47200.1"/>
    <property type="molecule type" value="Genomic_DNA"/>
</dbReference>
<proteinExistence type="predicted"/>
<gene>
    <name evidence="1" type="ORF">BBC0122_010800</name>
</gene>
<dbReference type="InterPro" id="IPR011004">
    <property type="entry name" value="Trimer_LpxA-like_sf"/>
</dbReference>
<dbReference type="RefSeq" id="WP_077992038.1">
    <property type="nucleotide sequence ID" value="NZ_CAXUOT020000002.1"/>
</dbReference>
<dbReference type="KEGG" id="bapi:BBC0122_010800"/>
<dbReference type="InterPro" id="IPR050484">
    <property type="entry name" value="Transf_Hexapept/Carb_Anhydrase"/>
</dbReference>
<evidence type="ECO:0000313" key="1">
    <source>
        <dbReference type="EMBL" id="AQT47200.1"/>
    </source>
</evidence>
<dbReference type="InterPro" id="IPR047324">
    <property type="entry name" value="LbH_gamma_CA-like"/>
</dbReference>
<dbReference type="PANTHER" id="PTHR13061:SF29">
    <property type="entry name" value="GAMMA CARBONIC ANHYDRASE-LIKE 1, MITOCHONDRIAL-RELATED"/>
    <property type="match status" value="1"/>
</dbReference>
<dbReference type="Pfam" id="PF00132">
    <property type="entry name" value="Hexapep"/>
    <property type="match status" value="1"/>
</dbReference>
<sequence>MAFYRLDGIDPVIEDTGATWVAKSAEVIGKVTLKPRSSVWFGSVLRGDNDVIIIGEGTNIQDLSVIHTDAGIPVSIGKNCTIGHKALLHGCTIGDGSLIGMGAIIMNRAIIGEESIVGAGALVTEGKQFPPRSLILGNPARVVRNLTDKEIEGIKASASHYYDNAQRFKNNLVPLSLPEQL</sequence>
<dbReference type="STRING" id="1686310.BBC0244_010780"/>
<dbReference type="OrthoDB" id="9803036at2"/>
<dbReference type="AlphaFoldDB" id="A0A1U9MHK2"/>
<dbReference type="CDD" id="cd04645">
    <property type="entry name" value="LbH_gamma_CA_like"/>
    <property type="match status" value="1"/>
</dbReference>
<dbReference type="Proteomes" id="UP000189632">
    <property type="component" value="Chromosome"/>
</dbReference>
<protein>
    <submittedName>
        <fullName evidence="1">Carbonic anhydrase or acetyltransferase, isoleucine patch superfamily</fullName>
    </submittedName>
</protein>
<keyword evidence="2" id="KW-1185">Reference proteome</keyword>
<organism evidence="1 2">
    <name type="scientific">Bartonella choladocola</name>
    <dbReference type="NCBI Taxonomy" id="2750995"/>
    <lineage>
        <taxon>Bacteria</taxon>
        <taxon>Pseudomonadati</taxon>
        <taxon>Pseudomonadota</taxon>
        <taxon>Alphaproteobacteria</taxon>
        <taxon>Hyphomicrobiales</taxon>
        <taxon>Bartonellaceae</taxon>
        <taxon>Bartonella</taxon>
    </lineage>
</organism>
<dbReference type="PANTHER" id="PTHR13061">
    <property type="entry name" value="DYNACTIN SUBUNIT P25"/>
    <property type="match status" value="1"/>
</dbReference>
<dbReference type="InterPro" id="IPR001451">
    <property type="entry name" value="Hexapep"/>
</dbReference>
<evidence type="ECO:0000313" key="2">
    <source>
        <dbReference type="Proteomes" id="UP000189632"/>
    </source>
</evidence>
<name>A0A1U9MHK2_9HYPH</name>